<comment type="similarity">
    <text evidence="1">Belongs to the ROK (NagC/XylR) family.</text>
</comment>
<dbReference type="InterPro" id="IPR049874">
    <property type="entry name" value="ROK_cs"/>
</dbReference>
<proteinExistence type="inferred from homology"/>
<dbReference type="InterPro" id="IPR000600">
    <property type="entry name" value="ROK"/>
</dbReference>
<dbReference type="PANTHER" id="PTHR18964">
    <property type="entry name" value="ROK (REPRESSOR, ORF, KINASE) FAMILY"/>
    <property type="match status" value="1"/>
</dbReference>
<sequence length="305" mass="32399">MEDVVIGIDFGGTTIKFGLVTRTGHIKRQWSIATPAKTAPETVMAEIVQEIKRRVSSAEHLLGVGLGIPGSVRPDTLAVYDCNNLGWNKDTDILALLQKGLDIPLVIENDANAATIGEKWQDSTSKDNLMYVTLGTGVGAGIVLNDQLVHGFAGAAGELGHVIVDPKGFKCTCGNRGCLETVSSATGIVRLYQKESGQDEVSITAKEIFDQAKQNSPLALNVVDQACDYLGLALANVANVLNLEEIIIGGGVAAAGEFLRARVERAVDKYLYFSAQNHITIKLASLGNDAGILGMAKLVLQKVNK</sequence>
<evidence type="ECO:0000256" key="1">
    <source>
        <dbReference type="ARBA" id="ARBA00006479"/>
    </source>
</evidence>
<dbReference type="Pfam" id="PF00480">
    <property type="entry name" value="ROK"/>
    <property type="match status" value="1"/>
</dbReference>
<dbReference type="SUPFAM" id="SSF53067">
    <property type="entry name" value="Actin-like ATPase domain"/>
    <property type="match status" value="1"/>
</dbReference>
<dbReference type="EMBL" id="CP084389">
    <property type="protein sequence ID" value="UZX29698.1"/>
    <property type="molecule type" value="Genomic_DNA"/>
</dbReference>
<gene>
    <name evidence="2" type="ORF">LDX53_00180</name>
</gene>
<name>A0AA47B3X9_9LACO</name>
<dbReference type="Proteomes" id="UP001164557">
    <property type="component" value="Chromosome"/>
</dbReference>
<accession>A0AA47B3X9</accession>
<keyword evidence="3" id="KW-1185">Reference proteome</keyword>
<dbReference type="PROSITE" id="PS01125">
    <property type="entry name" value="ROK"/>
    <property type="match status" value="1"/>
</dbReference>
<evidence type="ECO:0000313" key="3">
    <source>
        <dbReference type="Proteomes" id="UP001164557"/>
    </source>
</evidence>
<evidence type="ECO:0000313" key="2">
    <source>
        <dbReference type="EMBL" id="UZX29698.1"/>
    </source>
</evidence>
<dbReference type="RefSeq" id="WP_046326493.1">
    <property type="nucleotide sequence ID" value="NZ_CP084389.1"/>
</dbReference>
<dbReference type="InterPro" id="IPR043129">
    <property type="entry name" value="ATPase_NBD"/>
</dbReference>
<dbReference type="Gene3D" id="3.30.420.40">
    <property type="match status" value="2"/>
</dbReference>
<protein>
    <submittedName>
        <fullName evidence="2">ROK family protein</fullName>
    </submittedName>
</protein>
<dbReference type="AlphaFoldDB" id="A0AA47B3X9"/>
<reference evidence="2" key="1">
    <citation type="submission" date="2021-09" db="EMBL/GenBank/DDBJ databases">
        <title>Lactobacillus species from Apis mellifera, Switzerland.</title>
        <authorList>
            <person name="Pfister J."/>
            <person name="Brown A."/>
            <person name="Neumann P."/>
            <person name="Collaud A."/>
            <person name="Retschnig G."/>
            <person name="Perreten V."/>
        </authorList>
    </citation>
    <scope>NUCLEOTIDE SEQUENCE</scope>
    <source>
        <strain evidence="2">IBH002</strain>
    </source>
</reference>
<organism evidence="2 3">
    <name type="scientific">Lactobacillus helsingborgensis</name>
    <dbReference type="NCBI Taxonomy" id="1218494"/>
    <lineage>
        <taxon>Bacteria</taxon>
        <taxon>Bacillati</taxon>
        <taxon>Bacillota</taxon>
        <taxon>Bacilli</taxon>
        <taxon>Lactobacillales</taxon>
        <taxon>Lactobacillaceae</taxon>
        <taxon>Lactobacillus</taxon>
    </lineage>
</organism>
<dbReference type="PANTHER" id="PTHR18964:SF149">
    <property type="entry name" value="BIFUNCTIONAL UDP-N-ACETYLGLUCOSAMINE 2-EPIMERASE_N-ACETYLMANNOSAMINE KINASE"/>
    <property type="match status" value="1"/>
</dbReference>